<keyword evidence="10 13" id="KW-0233">DNA recombination</keyword>
<dbReference type="Pfam" id="PF02075">
    <property type="entry name" value="RuvC"/>
    <property type="match status" value="1"/>
</dbReference>
<gene>
    <name evidence="13 15" type="primary">ruvC</name>
    <name evidence="15" type="ORF">F2P47_07100</name>
</gene>
<dbReference type="GO" id="GO:0006281">
    <property type="term" value="P:DNA repair"/>
    <property type="evidence" value="ECO:0007669"/>
    <property type="project" value="UniProtKB-UniRule"/>
</dbReference>
<evidence type="ECO:0000256" key="1">
    <source>
        <dbReference type="ARBA" id="ARBA00009518"/>
    </source>
</evidence>
<evidence type="ECO:0000256" key="10">
    <source>
        <dbReference type="ARBA" id="ARBA00023172"/>
    </source>
</evidence>
<keyword evidence="8 13" id="KW-0460">Magnesium</keyword>
<evidence type="ECO:0000256" key="5">
    <source>
        <dbReference type="ARBA" id="ARBA00022759"/>
    </source>
</evidence>
<keyword evidence="2 13" id="KW-0963">Cytoplasm</keyword>
<feature type="binding site" evidence="13">
    <location>
        <position position="143"/>
    </location>
    <ligand>
        <name>Mg(2+)</name>
        <dbReference type="ChEBI" id="CHEBI:18420"/>
        <label>1</label>
    </ligand>
</feature>
<dbReference type="EMBL" id="WESC01000005">
    <property type="protein sequence ID" value="KAB7740805.1"/>
    <property type="molecule type" value="Genomic_DNA"/>
</dbReference>
<accession>A0A6N6VKH4</accession>
<dbReference type="SUPFAM" id="SSF53098">
    <property type="entry name" value="Ribonuclease H-like"/>
    <property type="match status" value="1"/>
</dbReference>
<evidence type="ECO:0000256" key="14">
    <source>
        <dbReference type="NCBIfam" id="TIGR00228"/>
    </source>
</evidence>
<proteinExistence type="inferred from homology"/>
<keyword evidence="5 13" id="KW-0255">Endonuclease</keyword>
<comment type="subunit">
    <text evidence="13">Homodimer which binds Holliday junction (HJ) DNA. The HJ becomes 2-fold symmetrical on binding to RuvC with unstacked arms; it has a different conformation from HJ DNA in complex with RuvA. In the full resolvosome a probable DNA-RuvA(4)-RuvB(12)-RuvC(2) complex forms which resolves the HJ.</text>
</comment>
<dbReference type="InterPro" id="IPR002176">
    <property type="entry name" value="X-over_junc_endoDNase_RuvC"/>
</dbReference>
<feature type="active site" evidence="13">
    <location>
        <position position="11"/>
    </location>
</feature>
<comment type="function">
    <text evidence="13">The RuvA-RuvB-RuvC complex processes Holliday junction (HJ) DNA during genetic recombination and DNA repair. Endonuclease that resolves HJ intermediates. Cleaves cruciform DNA by making single-stranded nicks across the HJ at symmetrical positions within the homologous arms, yielding a 5'-phosphate and a 3'-hydroxyl group; requires a central core of homology in the junction. The consensus cleavage sequence is 5'-(A/T)TT(C/G)-3'. Cleavage occurs on the 3'-side of the TT dinucleotide at the point of strand exchange. HJ branch migration catalyzed by RuvA-RuvB allows RuvC to scan DNA until it finds its consensus sequence, where it cleaves and resolves the cruciform DNA.</text>
</comment>
<name>A0A6N6VKH4_9HYPH</name>
<comment type="catalytic activity">
    <reaction evidence="12 13">
        <text>Endonucleolytic cleavage at a junction such as a reciprocal single-stranded crossover between two homologous DNA duplexes (Holliday junction).</text>
        <dbReference type="EC" id="3.1.21.10"/>
    </reaction>
</comment>
<evidence type="ECO:0000256" key="2">
    <source>
        <dbReference type="ARBA" id="ARBA00022490"/>
    </source>
</evidence>
<evidence type="ECO:0000256" key="3">
    <source>
        <dbReference type="ARBA" id="ARBA00022722"/>
    </source>
</evidence>
<keyword evidence="7 13" id="KW-0378">Hydrolase</keyword>
<dbReference type="GO" id="GO:0006310">
    <property type="term" value="P:DNA recombination"/>
    <property type="evidence" value="ECO:0007669"/>
    <property type="project" value="UniProtKB-UniRule"/>
</dbReference>
<dbReference type="FunFam" id="3.30.420.10:FF:000002">
    <property type="entry name" value="Crossover junction endodeoxyribonuclease RuvC"/>
    <property type="match status" value="1"/>
</dbReference>
<evidence type="ECO:0000256" key="11">
    <source>
        <dbReference type="ARBA" id="ARBA00023204"/>
    </source>
</evidence>
<feature type="active site" evidence="13">
    <location>
        <position position="143"/>
    </location>
</feature>
<evidence type="ECO:0000256" key="8">
    <source>
        <dbReference type="ARBA" id="ARBA00022842"/>
    </source>
</evidence>
<dbReference type="RefSeq" id="WP_152215647.1">
    <property type="nucleotide sequence ID" value="NZ_JBAQYD010000242.1"/>
</dbReference>
<dbReference type="PANTHER" id="PTHR30194:SF3">
    <property type="entry name" value="CROSSOVER JUNCTION ENDODEOXYRIBONUCLEASE RUVC"/>
    <property type="match status" value="1"/>
</dbReference>
<protein>
    <recommendedName>
        <fullName evidence="13 14">Crossover junction endodeoxyribonuclease RuvC</fullName>
        <ecNumber evidence="13 14">3.1.21.10</ecNumber>
    </recommendedName>
    <alternativeName>
        <fullName evidence="13">Holliday junction nuclease RuvC</fullName>
    </alternativeName>
    <alternativeName>
        <fullName evidence="13">Holliday junction resolvase RuvC</fullName>
    </alternativeName>
</protein>
<comment type="cofactor">
    <cofactor evidence="13">
        <name>Mg(2+)</name>
        <dbReference type="ChEBI" id="CHEBI:18420"/>
    </cofactor>
    <text evidence="13">Binds 2 Mg(2+) ion per subunit.</text>
</comment>
<dbReference type="InterPro" id="IPR012337">
    <property type="entry name" value="RNaseH-like_sf"/>
</dbReference>
<sequence length="175" mass="17981">MPASQRYLGIDPGLRATGWGVIDVAGARLVHVANGTITSNDKLGVAERLVELERGLISVLEAYSPDGAAVEQVFVARDPVAALKLGQARAMALLVPARAGLPVAEYAANHIKKSVVGAGHAGKAQIRMMVEMLLPGCGVQTEHAADALAIAICHAHSGGANERIAAALLKAGVAR</sequence>
<feature type="binding site" evidence="13">
    <location>
        <position position="71"/>
    </location>
    <ligand>
        <name>Mg(2+)</name>
        <dbReference type="ChEBI" id="CHEBI:18420"/>
        <label>2</label>
    </ligand>
</feature>
<dbReference type="Proteomes" id="UP000468901">
    <property type="component" value="Unassembled WGS sequence"/>
</dbReference>
<comment type="subcellular location">
    <subcellularLocation>
        <location evidence="13">Cytoplasm</location>
    </subcellularLocation>
</comment>
<keyword evidence="6 13" id="KW-0227">DNA damage</keyword>
<reference evidence="15 16" key="1">
    <citation type="submission" date="2019-09" db="EMBL/GenBank/DDBJ databases">
        <title>Parvibaculum sedimenti sp. nov., isolated from sediment.</title>
        <authorList>
            <person name="Wang Y."/>
        </authorList>
    </citation>
    <scope>NUCLEOTIDE SEQUENCE [LARGE SCALE GENOMIC DNA]</scope>
    <source>
        <strain evidence="15 16">HXT-9</strain>
    </source>
</reference>
<keyword evidence="16" id="KW-1185">Reference proteome</keyword>
<dbReference type="HAMAP" id="MF_00034">
    <property type="entry name" value="RuvC"/>
    <property type="match status" value="1"/>
</dbReference>
<dbReference type="Gene3D" id="3.30.420.10">
    <property type="entry name" value="Ribonuclease H-like superfamily/Ribonuclease H"/>
    <property type="match status" value="1"/>
</dbReference>
<feature type="active site" evidence="13">
    <location>
        <position position="71"/>
    </location>
</feature>
<dbReference type="GO" id="GO:0000287">
    <property type="term" value="F:magnesium ion binding"/>
    <property type="evidence" value="ECO:0007669"/>
    <property type="project" value="UniProtKB-UniRule"/>
</dbReference>
<evidence type="ECO:0000256" key="4">
    <source>
        <dbReference type="ARBA" id="ARBA00022723"/>
    </source>
</evidence>
<feature type="binding site" evidence="13">
    <location>
        <position position="11"/>
    </location>
    <ligand>
        <name>Mg(2+)</name>
        <dbReference type="ChEBI" id="CHEBI:18420"/>
        <label>1</label>
    </ligand>
</feature>
<organism evidence="15 16">
    <name type="scientific">Parvibaculum sedimenti</name>
    <dbReference type="NCBI Taxonomy" id="2608632"/>
    <lineage>
        <taxon>Bacteria</taxon>
        <taxon>Pseudomonadati</taxon>
        <taxon>Pseudomonadota</taxon>
        <taxon>Alphaproteobacteria</taxon>
        <taxon>Hyphomicrobiales</taxon>
        <taxon>Parvibaculaceae</taxon>
        <taxon>Parvibaculum</taxon>
    </lineage>
</organism>
<dbReference type="CDD" id="cd16962">
    <property type="entry name" value="RuvC"/>
    <property type="match status" value="1"/>
</dbReference>
<dbReference type="AlphaFoldDB" id="A0A6N6VKH4"/>
<dbReference type="EC" id="3.1.21.10" evidence="13 14"/>
<evidence type="ECO:0000256" key="6">
    <source>
        <dbReference type="ARBA" id="ARBA00022763"/>
    </source>
</evidence>
<evidence type="ECO:0000313" key="16">
    <source>
        <dbReference type="Proteomes" id="UP000468901"/>
    </source>
</evidence>
<evidence type="ECO:0000313" key="15">
    <source>
        <dbReference type="EMBL" id="KAB7740805.1"/>
    </source>
</evidence>
<dbReference type="GO" id="GO:0048476">
    <property type="term" value="C:Holliday junction resolvase complex"/>
    <property type="evidence" value="ECO:0007669"/>
    <property type="project" value="UniProtKB-UniRule"/>
</dbReference>
<dbReference type="PANTHER" id="PTHR30194">
    <property type="entry name" value="CROSSOVER JUNCTION ENDODEOXYRIBONUCLEASE RUVC"/>
    <property type="match status" value="1"/>
</dbReference>
<comment type="caution">
    <text evidence="15">The sequence shown here is derived from an EMBL/GenBank/DDBJ whole genome shotgun (WGS) entry which is preliminary data.</text>
</comment>
<keyword evidence="9 13" id="KW-0238">DNA-binding</keyword>
<evidence type="ECO:0000256" key="7">
    <source>
        <dbReference type="ARBA" id="ARBA00022801"/>
    </source>
</evidence>
<evidence type="ECO:0000256" key="9">
    <source>
        <dbReference type="ARBA" id="ARBA00023125"/>
    </source>
</evidence>
<dbReference type="PRINTS" id="PR00696">
    <property type="entry name" value="RSOLVASERUVC"/>
</dbReference>
<keyword evidence="11 13" id="KW-0234">DNA repair</keyword>
<keyword evidence="4 13" id="KW-0479">Metal-binding</keyword>
<dbReference type="NCBIfam" id="TIGR00228">
    <property type="entry name" value="ruvC"/>
    <property type="match status" value="1"/>
</dbReference>
<dbReference type="GO" id="GO:0005737">
    <property type="term" value="C:cytoplasm"/>
    <property type="evidence" value="ECO:0007669"/>
    <property type="project" value="UniProtKB-SubCell"/>
</dbReference>
<comment type="similarity">
    <text evidence="1 13">Belongs to the RuvC family.</text>
</comment>
<evidence type="ECO:0000256" key="12">
    <source>
        <dbReference type="ARBA" id="ARBA00029354"/>
    </source>
</evidence>
<keyword evidence="3 13" id="KW-0540">Nuclease</keyword>
<evidence type="ECO:0000256" key="13">
    <source>
        <dbReference type="HAMAP-Rule" id="MF_00034"/>
    </source>
</evidence>
<dbReference type="GO" id="GO:0008821">
    <property type="term" value="F:crossover junction DNA endonuclease activity"/>
    <property type="evidence" value="ECO:0007669"/>
    <property type="project" value="UniProtKB-UniRule"/>
</dbReference>
<dbReference type="GO" id="GO:0009432">
    <property type="term" value="P:SOS response"/>
    <property type="evidence" value="ECO:0007669"/>
    <property type="project" value="UniProtKB-ARBA"/>
</dbReference>
<dbReference type="GO" id="GO:0003677">
    <property type="term" value="F:DNA binding"/>
    <property type="evidence" value="ECO:0007669"/>
    <property type="project" value="UniProtKB-KW"/>
</dbReference>
<dbReference type="InterPro" id="IPR036397">
    <property type="entry name" value="RNaseH_sf"/>
</dbReference>